<name>Q6K283_ORYSJ</name>
<protein>
    <submittedName>
        <fullName evidence="2">Uncharacterized protein</fullName>
    </submittedName>
</protein>
<reference evidence="3" key="2">
    <citation type="journal article" date="2008" name="Nucleic Acids Res.">
        <title>The rice annotation project database (RAP-DB): 2008 update.</title>
        <authorList>
            <consortium name="The rice annotation project (RAP)"/>
        </authorList>
    </citation>
    <scope>GENOME REANNOTATION</scope>
    <source>
        <strain evidence="3">cv. Nipponbare</strain>
    </source>
</reference>
<gene>
    <name evidence="2" type="primary">P0415D04.17</name>
</gene>
<dbReference type="AlphaFoldDB" id="Q6K283"/>
<accession>Q6K283</accession>
<organism evidence="2 3">
    <name type="scientific">Oryza sativa subsp. japonica</name>
    <name type="common">Rice</name>
    <dbReference type="NCBI Taxonomy" id="39947"/>
    <lineage>
        <taxon>Eukaryota</taxon>
        <taxon>Viridiplantae</taxon>
        <taxon>Streptophyta</taxon>
        <taxon>Embryophyta</taxon>
        <taxon>Tracheophyta</taxon>
        <taxon>Spermatophyta</taxon>
        <taxon>Magnoliopsida</taxon>
        <taxon>Liliopsida</taxon>
        <taxon>Poales</taxon>
        <taxon>Poaceae</taxon>
        <taxon>BOP clade</taxon>
        <taxon>Oryzoideae</taxon>
        <taxon>Oryzeae</taxon>
        <taxon>Oryzinae</taxon>
        <taxon>Oryza</taxon>
        <taxon>Oryza sativa</taxon>
    </lineage>
</organism>
<sequence>MIPRLRFDDGVATLQSSRGEVGVPGDRLQETGRNQSRGYGVLRDTGEGLRVDGKDMRRASGPSGVMEMYAALVSFYILRGYHKGPRPNFKGKDNILYR</sequence>
<dbReference type="Proteomes" id="UP000000763">
    <property type="component" value="Chromosome 9"/>
</dbReference>
<feature type="region of interest" description="Disordered" evidence="1">
    <location>
        <begin position="16"/>
        <end position="45"/>
    </location>
</feature>
<evidence type="ECO:0000313" key="2">
    <source>
        <dbReference type="EMBL" id="BAD20088.1"/>
    </source>
</evidence>
<proteinExistence type="predicted"/>
<evidence type="ECO:0000256" key="1">
    <source>
        <dbReference type="SAM" id="MobiDB-lite"/>
    </source>
</evidence>
<dbReference type="EMBL" id="AP006062">
    <property type="protein sequence ID" value="BAD20088.1"/>
    <property type="molecule type" value="Genomic_DNA"/>
</dbReference>
<evidence type="ECO:0000313" key="3">
    <source>
        <dbReference type="Proteomes" id="UP000000763"/>
    </source>
</evidence>
<reference evidence="3" key="1">
    <citation type="journal article" date="2005" name="Nature">
        <title>The map-based sequence of the rice genome.</title>
        <authorList>
            <consortium name="International rice genome sequencing project (IRGSP)"/>
            <person name="Matsumoto T."/>
            <person name="Wu J."/>
            <person name="Kanamori H."/>
            <person name="Katayose Y."/>
            <person name="Fujisawa M."/>
            <person name="Namiki N."/>
            <person name="Mizuno H."/>
            <person name="Yamamoto K."/>
            <person name="Antonio B.A."/>
            <person name="Baba T."/>
            <person name="Sakata K."/>
            <person name="Nagamura Y."/>
            <person name="Aoki H."/>
            <person name="Arikawa K."/>
            <person name="Arita K."/>
            <person name="Bito T."/>
            <person name="Chiden Y."/>
            <person name="Fujitsuka N."/>
            <person name="Fukunaka R."/>
            <person name="Hamada M."/>
            <person name="Harada C."/>
            <person name="Hayashi A."/>
            <person name="Hijishita S."/>
            <person name="Honda M."/>
            <person name="Hosokawa S."/>
            <person name="Ichikawa Y."/>
            <person name="Idonuma A."/>
            <person name="Iijima M."/>
            <person name="Ikeda M."/>
            <person name="Ikeno M."/>
            <person name="Ito K."/>
            <person name="Ito S."/>
            <person name="Ito T."/>
            <person name="Ito Y."/>
            <person name="Ito Y."/>
            <person name="Iwabuchi A."/>
            <person name="Kamiya K."/>
            <person name="Karasawa W."/>
            <person name="Kurita K."/>
            <person name="Katagiri S."/>
            <person name="Kikuta A."/>
            <person name="Kobayashi H."/>
            <person name="Kobayashi N."/>
            <person name="Machita K."/>
            <person name="Maehara T."/>
            <person name="Masukawa M."/>
            <person name="Mizubayashi T."/>
            <person name="Mukai Y."/>
            <person name="Nagasaki H."/>
            <person name="Nagata Y."/>
            <person name="Naito S."/>
            <person name="Nakashima M."/>
            <person name="Nakama Y."/>
            <person name="Nakamichi Y."/>
            <person name="Nakamura M."/>
            <person name="Meguro A."/>
            <person name="Negishi M."/>
            <person name="Ohta I."/>
            <person name="Ohta T."/>
            <person name="Okamoto M."/>
            <person name="Ono N."/>
            <person name="Saji S."/>
            <person name="Sakaguchi M."/>
            <person name="Sakai K."/>
            <person name="Shibata M."/>
            <person name="Shimokawa T."/>
            <person name="Song J."/>
            <person name="Takazaki Y."/>
            <person name="Terasawa K."/>
            <person name="Tsugane M."/>
            <person name="Tsuji K."/>
            <person name="Ueda S."/>
            <person name="Waki K."/>
            <person name="Yamagata H."/>
            <person name="Yamamoto M."/>
            <person name="Yamamoto S."/>
            <person name="Yamane H."/>
            <person name="Yoshiki S."/>
            <person name="Yoshihara R."/>
            <person name="Yukawa K."/>
            <person name="Zhong H."/>
            <person name="Yano M."/>
            <person name="Yuan Q."/>
            <person name="Ouyang S."/>
            <person name="Liu J."/>
            <person name="Jones K.M."/>
            <person name="Gansberger K."/>
            <person name="Moffat K."/>
            <person name="Hill J."/>
            <person name="Bera J."/>
            <person name="Fadrosh D."/>
            <person name="Jin S."/>
            <person name="Johri S."/>
            <person name="Kim M."/>
            <person name="Overton L."/>
            <person name="Reardon M."/>
            <person name="Tsitrin T."/>
            <person name="Vuong H."/>
            <person name="Weaver B."/>
            <person name="Ciecko A."/>
            <person name="Tallon L."/>
            <person name="Jackson J."/>
            <person name="Pai G."/>
            <person name="Aken S.V."/>
            <person name="Utterback T."/>
            <person name="Reidmuller S."/>
            <person name="Feldblyum T."/>
            <person name="Hsiao J."/>
            <person name="Zismann V."/>
            <person name="Iobst S."/>
            <person name="de Vazeille A.R."/>
            <person name="Buell C.R."/>
            <person name="Ying K."/>
            <person name="Li Y."/>
            <person name="Lu T."/>
            <person name="Huang Y."/>
            <person name="Zhao Q."/>
            <person name="Feng Q."/>
            <person name="Zhang L."/>
            <person name="Zhu J."/>
            <person name="Weng Q."/>
            <person name="Mu J."/>
            <person name="Lu Y."/>
            <person name="Fan D."/>
            <person name="Liu Y."/>
            <person name="Guan J."/>
            <person name="Zhang Y."/>
            <person name="Yu S."/>
            <person name="Liu X."/>
            <person name="Zhang Y."/>
            <person name="Hong G."/>
            <person name="Han B."/>
            <person name="Choisne N."/>
            <person name="Demange N."/>
            <person name="Orjeda G."/>
            <person name="Samain S."/>
            <person name="Cattolico L."/>
            <person name="Pelletier E."/>
            <person name="Couloux A."/>
            <person name="Segurens B."/>
            <person name="Wincker P."/>
            <person name="D'Hont A."/>
            <person name="Scarpelli C."/>
            <person name="Weissenbach J."/>
            <person name="Salanoubat M."/>
            <person name="Quetier F."/>
            <person name="Yu Y."/>
            <person name="Kim H.R."/>
            <person name="Rambo T."/>
            <person name="Currie J."/>
            <person name="Collura K."/>
            <person name="Luo M."/>
            <person name="Yang T."/>
            <person name="Ammiraju J.S.S."/>
            <person name="Engler F."/>
            <person name="Soderlund C."/>
            <person name="Wing R.A."/>
            <person name="Palmer L.E."/>
            <person name="de la Bastide M."/>
            <person name="Spiegel L."/>
            <person name="Nascimento L."/>
            <person name="Zutavern T."/>
            <person name="O'Shaughnessy A."/>
            <person name="Dike S."/>
            <person name="Dedhia N."/>
            <person name="Preston R."/>
            <person name="Balija V."/>
            <person name="McCombie W.R."/>
            <person name="Chow T."/>
            <person name="Chen H."/>
            <person name="Chung M."/>
            <person name="Chen C."/>
            <person name="Shaw J."/>
            <person name="Wu H."/>
            <person name="Hsiao K."/>
            <person name="Chao Y."/>
            <person name="Chu M."/>
            <person name="Cheng C."/>
            <person name="Hour A."/>
            <person name="Lee P."/>
            <person name="Lin S."/>
            <person name="Lin Y."/>
            <person name="Liou J."/>
            <person name="Liu S."/>
            <person name="Hsing Y."/>
            <person name="Raghuvanshi S."/>
            <person name="Mohanty A."/>
            <person name="Bharti A.K."/>
            <person name="Gaur A."/>
            <person name="Gupta V."/>
            <person name="Kumar D."/>
            <person name="Ravi V."/>
            <person name="Vij S."/>
            <person name="Kapur A."/>
            <person name="Khurana P."/>
            <person name="Khurana P."/>
            <person name="Khurana J.P."/>
            <person name="Tyagi A.K."/>
            <person name="Gaikwad K."/>
            <person name="Singh A."/>
            <person name="Dalal V."/>
            <person name="Srivastava S."/>
            <person name="Dixit A."/>
            <person name="Pal A.K."/>
            <person name="Ghazi I.A."/>
            <person name="Yadav M."/>
            <person name="Pandit A."/>
            <person name="Bhargava A."/>
            <person name="Sureshbabu K."/>
            <person name="Batra K."/>
            <person name="Sharma T.R."/>
            <person name="Mohapatra T."/>
            <person name="Singh N.K."/>
            <person name="Messing J."/>
            <person name="Nelson A.B."/>
            <person name="Fuks G."/>
            <person name="Kavchok S."/>
            <person name="Keizer G."/>
            <person name="Linton E."/>
            <person name="Llaca V."/>
            <person name="Song R."/>
            <person name="Tanyolac B."/>
            <person name="Young S."/>
            <person name="Ho-Il K."/>
            <person name="Hahn J.H."/>
            <person name="Sangsakoo G."/>
            <person name="Vanavichit A."/>
            <person name="de Mattos Luiz.A.T."/>
            <person name="Zimmer P.D."/>
            <person name="Malone G."/>
            <person name="Dellagostin O."/>
            <person name="de Oliveira A.C."/>
            <person name="Bevan M."/>
            <person name="Bancroft I."/>
            <person name="Minx P."/>
            <person name="Cordum H."/>
            <person name="Wilson R."/>
            <person name="Cheng Z."/>
            <person name="Jin W."/>
            <person name="Jiang J."/>
            <person name="Leong S.A."/>
            <person name="Iwama H."/>
            <person name="Gojobori T."/>
            <person name="Itoh T."/>
            <person name="Niimura Y."/>
            <person name="Fujii Y."/>
            <person name="Habara T."/>
            <person name="Sakai H."/>
            <person name="Sato Y."/>
            <person name="Wilson G."/>
            <person name="Kumar K."/>
            <person name="McCouch S."/>
            <person name="Juretic N."/>
            <person name="Hoen D."/>
            <person name="Wright S."/>
            <person name="Bruskiewich R."/>
            <person name="Bureau T."/>
            <person name="Miyao A."/>
            <person name="Hirochika H."/>
            <person name="Nishikawa T."/>
            <person name="Kadowaki K."/>
            <person name="Sugiura M."/>
            <person name="Burr B."/>
            <person name="Sasaki T."/>
        </authorList>
    </citation>
    <scope>NUCLEOTIDE SEQUENCE [LARGE SCALE GENOMIC DNA]</scope>
    <source>
        <strain evidence="3">cv. Nipponbare</strain>
    </source>
</reference>